<evidence type="ECO:0000256" key="12">
    <source>
        <dbReference type="PROSITE-ProRule" id="PRU10141"/>
    </source>
</evidence>
<evidence type="ECO:0000313" key="18">
    <source>
        <dbReference type="Proteomes" id="UP001163823"/>
    </source>
</evidence>
<keyword evidence="5 15" id="KW-0732">Signal</keyword>
<dbReference type="InterPro" id="IPR017441">
    <property type="entry name" value="Protein_kinase_ATP_BS"/>
</dbReference>
<dbReference type="EMBL" id="JARAOO010000008">
    <property type="protein sequence ID" value="KAJ7959311.1"/>
    <property type="molecule type" value="Genomic_DNA"/>
</dbReference>
<protein>
    <submittedName>
        <fullName evidence="17">Kinase</fullName>
    </submittedName>
</protein>
<proteinExistence type="predicted"/>
<dbReference type="Pfam" id="PF00069">
    <property type="entry name" value="Pkinase"/>
    <property type="match status" value="1"/>
</dbReference>
<evidence type="ECO:0000256" key="1">
    <source>
        <dbReference type="ARBA" id="ARBA00004479"/>
    </source>
</evidence>
<feature type="signal peptide" evidence="15">
    <location>
        <begin position="1"/>
        <end position="28"/>
    </location>
</feature>
<dbReference type="PROSITE" id="PS50011">
    <property type="entry name" value="PROTEIN_KINASE_DOM"/>
    <property type="match status" value="1"/>
</dbReference>
<evidence type="ECO:0000256" key="4">
    <source>
        <dbReference type="ARBA" id="ARBA00022692"/>
    </source>
</evidence>
<evidence type="ECO:0000256" key="2">
    <source>
        <dbReference type="ARBA" id="ARBA00022527"/>
    </source>
</evidence>
<dbReference type="CDD" id="cd14066">
    <property type="entry name" value="STKc_IRAK"/>
    <property type="match status" value="1"/>
</dbReference>
<gene>
    <name evidence="17" type="ORF">O6P43_019906</name>
</gene>
<dbReference type="GO" id="GO:0016020">
    <property type="term" value="C:membrane"/>
    <property type="evidence" value="ECO:0007669"/>
    <property type="project" value="UniProtKB-SubCell"/>
</dbReference>
<dbReference type="PANTHER" id="PTHR27009">
    <property type="entry name" value="RUST RESISTANCE KINASE LR10-RELATED"/>
    <property type="match status" value="1"/>
</dbReference>
<dbReference type="GO" id="GO:0004674">
    <property type="term" value="F:protein serine/threonine kinase activity"/>
    <property type="evidence" value="ECO:0007669"/>
    <property type="project" value="UniProtKB-KW"/>
</dbReference>
<dbReference type="GO" id="GO:0030247">
    <property type="term" value="F:polysaccharide binding"/>
    <property type="evidence" value="ECO:0007669"/>
    <property type="project" value="InterPro"/>
</dbReference>
<keyword evidence="9 14" id="KW-1133">Transmembrane helix</keyword>
<feature type="chain" id="PRO_5042180180" evidence="15">
    <location>
        <begin position="29"/>
        <end position="709"/>
    </location>
</feature>
<dbReference type="InterPro" id="IPR008271">
    <property type="entry name" value="Ser/Thr_kinase_AS"/>
</dbReference>
<dbReference type="Proteomes" id="UP001163823">
    <property type="component" value="Chromosome 8"/>
</dbReference>
<evidence type="ECO:0000256" key="8">
    <source>
        <dbReference type="ARBA" id="ARBA00022840"/>
    </source>
</evidence>
<dbReference type="SMART" id="SM00220">
    <property type="entry name" value="S_TKc"/>
    <property type="match status" value="1"/>
</dbReference>
<reference evidence="17" key="1">
    <citation type="journal article" date="2023" name="Science">
        <title>Elucidation of the pathway for biosynthesis of saponin adjuvants from the soapbark tree.</title>
        <authorList>
            <person name="Reed J."/>
            <person name="Orme A."/>
            <person name="El-Demerdash A."/>
            <person name="Owen C."/>
            <person name="Martin L.B.B."/>
            <person name="Misra R.C."/>
            <person name="Kikuchi S."/>
            <person name="Rejzek M."/>
            <person name="Martin A.C."/>
            <person name="Harkess A."/>
            <person name="Leebens-Mack J."/>
            <person name="Louveau T."/>
            <person name="Stephenson M.J."/>
            <person name="Osbourn A."/>
        </authorList>
    </citation>
    <scope>NUCLEOTIDE SEQUENCE</scope>
    <source>
        <strain evidence="17">S10</strain>
    </source>
</reference>
<feature type="transmembrane region" description="Helical" evidence="14">
    <location>
        <begin position="321"/>
        <end position="339"/>
    </location>
</feature>
<evidence type="ECO:0000256" key="3">
    <source>
        <dbReference type="ARBA" id="ARBA00022679"/>
    </source>
</evidence>
<dbReference type="InterPro" id="IPR025287">
    <property type="entry name" value="WAK_GUB"/>
</dbReference>
<evidence type="ECO:0000256" key="11">
    <source>
        <dbReference type="ARBA" id="ARBA00023180"/>
    </source>
</evidence>
<comment type="subcellular location">
    <subcellularLocation>
        <location evidence="1">Membrane</location>
        <topology evidence="1">Single-pass type I membrane protein</topology>
    </subcellularLocation>
</comment>
<dbReference type="SUPFAM" id="SSF56112">
    <property type="entry name" value="Protein kinase-like (PK-like)"/>
    <property type="match status" value="1"/>
</dbReference>
<organism evidence="17 18">
    <name type="scientific">Quillaja saponaria</name>
    <name type="common">Soap bark tree</name>
    <dbReference type="NCBI Taxonomy" id="32244"/>
    <lineage>
        <taxon>Eukaryota</taxon>
        <taxon>Viridiplantae</taxon>
        <taxon>Streptophyta</taxon>
        <taxon>Embryophyta</taxon>
        <taxon>Tracheophyta</taxon>
        <taxon>Spermatophyta</taxon>
        <taxon>Magnoliopsida</taxon>
        <taxon>eudicotyledons</taxon>
        <taxon>Gunneridae</taxon>
        <taxon>Pentapetalae</taxon>
        <taxon>rosids</taxon>
        <taxon>fabids</taxon>
        <taxon>Fabales</taxon>
        <taxon>Quillajaceae</taxon>
        <taxon>Quillaja</taxon>
    </lineage>
</organism>
<sequence>MVSSCKTQLSSTSIAFLLLLLLPEPCNGTDNHPCPPSSCGDIHNISHPFRLSDNSANCGDIRYNLSCENNLTVLYIQYRKYYVQAINYNNYTIRVVDSGIQKDNCSSLPRYFLNDANFTPESPYSPFQIRSHSSDTDSIYGASSSIDPELSKAILYLNCSNSVNSLLHVDTAPCISGTYSLGHKWNFYVDVSNNATVSELTDSCRVELMSYLSWPWKKGEKVSYIDIHKQMVYGFELSWLKSSCNCTQLFSKCYLDIDSNQPSCTTDGHRPLLTRAWSIFRSYAQAFFTGVKYGLQPSYLTSTELGLDGPFDTIGLLTPRYIVVRFLLGISFFIVLLIYKWRRRHLSMYENIESFLEDNNSLSPIRYSYKEIKNMTSGFQIKLGEGGFGSVYKGKLRSGPFVAIKMLCMSKTNGEDFISEVATIGRIHHVNVVRLVGYCVEGSKRALVYEFMPNGSLDKYIFPKNESISLSFEKIYEISLGVACGINYLHQGCDMQILHFDIKPHNILLDENFVPKVSDFGLAKLYPVDDSIVSLTAARGTLGYMAPELFYKNIGGVSYKADVYSFGMLLMEMTSRRKNFVPGEVSSEENLSQLYFPIWIYNQFSEGNDIELVEDATKEEKNVANRMIIVALWCIQLKPSDRPSMKEVVNMLEGETESLEMPPKPFLYPHETPAPDNGLNSAQTSSSYWTEATSDYEEITTDPLSGNSS</sequence>
<evidence type="ECO:0000256" key="13">
    <source>
        <dbReference type="SAM" id="MobiDB-lite"/>
    </source>
</evidence>
<keyword evidence="3" id="KW-0808">Transferase</keyword>
<evidence type="ECO:0000256" key="5">
    <source>
        <dbReference type="ARBA" id="ARBA00022729"/>
    </source>
</evidence>
<keyword evidence="4 14" id="KW-0812">Transmembrane</keyword>
<dbReference type="Pfam" id="PF13947">
    <property type="entry name" value="GUB_WAK_bind"/>
    <property type="match status" value="1"/>
</dbReference>
<keyword evidence="7 17" id="KW-0418">Kinase</keyword>
<evidence type="ECO:0000256" key="10">
    <source>
        <dbReference type="ARBA" id="ARBA00023136"/>
    </source>
</evidence>
<dbReference type="AlphaFoldDB" id="A0AAD7LL53"/>
<dbReference type="KEGG" id="qsa:O6P43_019906"/>
<dbReference type="Gene3D" id="1.10.510.10">
    <property type="entry name" value="Transferase(Phosphotransferase) domain 1"/>
    <property type="match status" value="1"/>
</dbReference>
<dbReference type="GO" id="GO:0005524">
    <property type="term" value="F:ATP binding"/>
    <property type="evidence" value="ECO:0007669"/>
    <property type="project" value="UniProtKB-UniRule"/>
</dbReference>
<evidence type="ECO:0000256" key="14">
    <source>
        <dbReference type="SAM" id="Phobius"/>
    </source>
</evidence>
<keyword evidence="18" id="KW-1185">Reference proteome</keyword>
<feature type="domain" description="Protein kinase" evidence="16">
    <location>
        <begin position="377"/>
        <end position="667"/>
    </location>
</feature>
<comment type="caution">
    <text evidence="17">The sequence shown here is derived from an EMBL/GenBank/DDBJ whole genome shotgun (WGS) entry which is preliminary data.</text>
</comment>
<dbReference type="InterPro" id="IPR045874">
    <property type="entry name" value="LRK10/LRL21-25-like"/>
</dbReference>
<dbReference type="InterPro" id="IPR011009">
    <property type="entry name" value="Kinase-like_dom_sf"/>
</dbReference>
<feature type="binding site" evidence="12">
    <location>
        <position position="405"/>
    </location>
    <ligand>
        <name>ATP</name>
        <dbReference type="ChEBI" id="CHEBI:30616"/>
    </ligand>
</feature>
<evidence type="ECO:0000256" key="6">
    <source>
        <dbReference type="ARBA" id="ARBA00022741"/>
    </source>
</evidence>
<keyword evidence="11" id="KW-0325">Glycoprotein</keyword>
<dbReference type="InterPro" id="IPR000719">
    <property type="entry name" value="Prot_kinase_dom"/>
</dbReference>
<dbReference type="PROSITE" id="PS00108">
    <property type="entry name" value="PROTEIN_KINASE_ST"/>
    <property type="match status" value="1"/>
</dbReference>
<dbReference type="Gene3D" id="3.30.200.20">
    <property type="entry name" value="Phosphorylase Kinase, domain 1"/>
    <property type="match status" value="1"/>
</dbReference>
<name>A0AAD7LL53_QUISA</name>
<evidence type="ECO:0000256" key="15">
    <source>
        <dbReference type="SAM" id="SignalP"/>
    </source>
</evidence>
<feature type="region of interest" description="Disordered" evidence="13">
    <location>
        <begin position="660"/>
        <end position="709"/>
    </location>
</feature>
<keyword evidence="8 12" id="KW-0067">ATP-binding</keyword>
<accession>A0AAD7LL53</accession>
<feature type="compositionally biased region" description="Polar residues" evidence="13">
    <location>
        <begin position="678"/>
        <end position="693"/>
    </location>
</feature>
<evidence type="ECO:0000259" key="16">
    <source>
        <dbReference type="PROSITE" id="PS50011"/>
    </source>
</evidence>
<dbReference type="FunFam" id="1.10.510.10:FF:000590">
    <property type="entry name" value="PR5-like receptor kinase"/>
    <property type="match status" value="1"/>
</dbReference>
<keyword evidence="6 12" id="KW-0547">Nucleotide-binding</keyword>
<dbReference type="FunFam" id="3.30.200.20:FF:000178">
    <property type="entry name" value="serine/threonine-protein kinase PBS1-like"/>
    <property type="match status" value="1"/>
</dbReference>
<evidence type="ECO:0000313" key="17">
    <source>
        <dbReference type="EMBL" id="KAJ7959311.1"/>
    </source>
</evidence>
<evidence type="ECO:0000256" key="7">
    <source>
        <dbReference type="ARBA" id="ARBA00022777"/>
    </source>
</evidence>
<dbReference type="PROSITE" id="PS00107">
    <property type="entry name" value="PROTEIN_KINASE_ATP"/>
    <property type="match status" value="1"/>
</dbReference>
<keyword evidence="10 14" id="KW-0472">Membrane</keyword>
<evidence type="ECO:0000256" key="9">
    <source>
        <dbReference type="ARBA" id="ARBA00022989"/>
    </source>
</evidence>
<keyword evidence="2" id="KW-0723">Serine/threonine-protein kinase</keyword>